<evidence type="ECO:0000313" key="2">
    <source>
        <dbReference type="Proteomes" id="UP000013909"/>
    </source>
</evidence>
<gene>
    <name evidence="1" type="ORF">ADIS_2128</name>
</gene>
<dbReference type="Proteomes" id="UP000013909">
    <property type="component" value="Unassembled WGS sequence"/>
</dbReference>
<name>R7ZSZ6_9BACT</name>
<evidence type="ECO:0000313" key="1">
    <source>
        <dbReference type="EMBL" id="EON77260.1"/>
    </source>
</evidence>
<protein>
    <submittedName>
        <fullName evidence="1">Uncharacterized protein</fullName>
    </submittedName>
</protein>
<organism evidence="1 2">
    <name type="scientific">Lunatimonas lonarensis</name>
    <dbReference type="NCBI Taxonomy" id="1232681"/>
    <lineage>
        <taxon>Bacteria</taxon>
        <taxon>Pseudomonadati</taxon>
        <taxon>Bacteroidota</taxon>
        <taxon>Cytophagia</taxon>
        <taxon>Cytophagales</taxon>
        <taxon>Cyclobacteriaceae</taxon>
    </lineage>
</organism>
<proteinExistence type="predicted"/>
<reference evidence="1 2" key="1">
    <citation type="submission" date="2013-02" db="EMBL/GenBank/DDBJ databases">
        <title>A novel strain isolated from Lonar lake, Maharashtra, India.</title>
        <authorList>
            <person name="Singh A."/>
        </authorList>
    </citation>
    <scope>NUCLEOTIDE SEQUENCE [LARGE SCALE GENOMIC DNA]</scope>
    <source>
        <strain evidence="1 2">AK24</strain>
    </source>
</reference>
<dbReference type="EMBL" id="AQHR01000059">
    <property type="protein sequence ID" value="EON77260.1"/>
    <property type="molecule type" value="Genomic_DNA"/>
</dbReference>
<keyword evidence="2" id="KW-1185">Reference proteome</keyword>
<dbReference type="AlphaFoldDB" id="R7ZSZ6"/>
<accession>R7ZSZ6</accession>
<comment type="caution">
    <text evidence="1">The sequence shown here is derived from an EMBL/GenBank/DDBJ whole genome shotgun (WGS) entry which is preliminary data.</text>
</comment>
<sequence length="39" mass="4582">MTAFFCSSINDSYNRISLFRSLEEINRQAFKVGSRIWPP</sequence>